<dbReference type="Proteomes" id="UP000807353">
    <property type="component" value="Unassembled WGS sequence"/>
</dbReference>
<dbReference type="PANTHER" id="PTHR28096:SF1">
    <property type="entry name" value="PROTEIN FAF1"/>
    <property type="match status" value="1"/>
</dbReference>
<accession>A0A9P6CQZ1</accession>
<proteinExistence type="predicted"/>
<dbReference type="EMBL" id="MU150231">
    <property type="protein sequence ID" value="KAF9469118.1"/>
    <property type="molecule type" value="Genomic_DNA"/>
</dbReference>
<evidence type="ECO:0000313" key="2">
    <source>
        <dbReference type="EMBL" id="KAF9469118.1"/>
    </source>
</evidence>
<reference evidence="2" key="1">
    <citation type="submission" date="2020-11" db="EMBL/GenBank/DDBJ databases">
        <authorList>
            <consortium name="DOE Joint Genome Institute"/>
            <person name="Ahrendt S."/>
            <person name="Riley R."/>
            <person name="Andreopoulos W."/>
            <person name="Labutti K."/>
            <person name="Pangilinan J."/>
            <person name="Ruiz-Duenas F.J."/>
            <person name="Barrasa J.M."/>
            <person name="Sanchez-Garcia M."/>
            <person name="Camarero S."/>
            <person name="Miyauchi S."/>
            <person name="Serrano A."/>
            <person name="Linde D."/>
            <person name="Babiker R."/>
            <person name="Drula E."/>
            <person name="Ayuso-Fernandez I."/>
            <person name="Pacheco R."/>
            <person name="Padilla G."/>
            <person name="Ferreira P."/>
            <person name="Barriuso J."/>
            <person name="Kellner H."/>
            <person name="Castanera R."/>
            <person name="Alfaro M."/>
            <person name="Ramirez L."/>
            <person name="Pisabarro A.G."/>
            <person name="Kuo A."/>
            <person name="Tritt A."/>
            <person name="Lipzen A."/>
            <person name="He G."/>
            <person name="Yan M."/>
            <person name="Ng V."/>
            <person name="Cullen D."/>
            <person name="Martin F."/>
            <person name="Rosso M.-N."/>
            <person name="Henrissat B."/>
            <person name="Hibbett D."/>
            <person name="Martinez A.T."/>
            <person name="Grigoriev I.V."/>
        </authorList>
    </citation>
    <scope>NUCLEOTIDE SEQUENCE</scope>
    <source>
        <strain evidence="2">CBS 247.69</strain>
    </source>
</reference>
<protein>
    <submittedName>
        <fullName evidence="2">Uncharacterized protein</fullName>
    </submittedName>
</protein>
<evidence type="ECO:0000256" key="1">
    <source>
        <dbReference type="SAM" id="MobiDB-lite"/>
    </source>
</evidence>
<sequence length="302" mass="33683">MTGTDEVDLLYILQAHGEQFLDAFPNVDLNTRKRRRNSSSPPNDNPHIRSSVNGDDGEEEEWFGIAESSDYGTESECCEDIEQSDDKFAGGNADVIVFRDFSSNKVPLKSKVQVKAFMSSKVSKIQQDTSSTLESQKTPIDIEDERSNAQNDALLHRLVHTKILSGSLSADLDLTPAHRQKALAGRVLELSGKAKLGRGENYVREKERNKAAKRVREGILEKQRERSKHQLEEAKNVGNYHPTLKKLFETPPATLSKKRQRGLKLGVGKYTGGLLKLSRAEINIAEGKGPGRGGYRRRRQGI</sequence>
<dbReference type="PANTHER" id="PTHR28096">
    <property type="entry name" value="PROTEIN FAF1"/>
    <property type="match status" value="1"/>
</dbReference>
<gene>
    <name evidence="2" type="ORF">BDZ94DRAFT_1232069</name>
</gene>
<comment type="caution">
    <text evidence="2">The sequence shown here is derived from an EMBL/GenBank/DDBJ whole genome shotgun (WGS) entry which is preliminary data.</text>
</comment>
<feature type="region of interest" description="Disordered" evidence="1">
    <location>
        <begin position="32"/>
        <end position="58"/>
    </location>
</feature>
<dbReference type="OrthoDB" id="5556956at2759"/>
<keyword evidence="3" id="KW-1185">Reference proteome</keyword>
<name>A0A9P6CQZ1_9AGAR</name>
<dbReference type="AlphaFoldDB" id="A0A9P6CQZ1"/>
<dbReference type="InterPro" id="IPR053030">
    <property type="entry name" value="Ribosomal_biogenesis_FAF1-like"/>
</dbReference>
<dbReference type="GO" id="GO:0000462">
    <property type="term" value="P:maturation of SSU-rRNA from tricistronic rRNA transcript (SSU-rRNA, 5.8S rRNA, LSU-rRNA)"/>
    <property type="evidence" value="ECO:0007669"/>
    <property type="project" value="TreeGrafter"/>
</dbReference>
<dbReference type="GO" id="GO:0005730">
    <property type="term" value="C:nucleolus"/>
    <property type="evidence" value="ECO:0007669"/>
    <property type="project" value="TreeGrafter"/>
</dbReference>
<evidence type="ECO:0000313" key="3">
    <source>
        <dbReference type="Proteomes" id="UP000807353"/>
    </source>
</evidence>
<organism evidence="2 3">
    <name type="scientific">Collybia nuda</name>
    <dbReference type="NCBI Taxonomy" id="64659"/>
    <lineage>
        <taxon>Eukaryota</taxon>
        <taxon>Fungi</taxon>
        <taxon>Dikarya</taxon>
        <taxon>Basidiomycota</taxon>
        <taxon>Agaricomycotina</taxon>
        <taxon>Agaricomycetes</taxon>
        <taxon>Agaricomycetidae</taxon>
        <taxon>Agaricales</taxon>
        <taxon>Tricholomatineae</taxon>
        <taxon>Clitocybaceae</taxon>
        <taxon>Collybia</taxon>
    </lineage>
</organism>